<reference evidence="2 3" key="1">
    <citation type="submission" date="2024-04" db="EMBL/GenBank/DDBJ databases">
        <title>Luteolibacter sp. isolated from soil.</title>
        <authorList>
            <person name="An J."/>
        </authorList>
    </citation>
    <scope>NUCLEOTIDE SEQUENCE [LARGE SCALE GENOMIC DNA]</scope>
    <source>
        <strain evidence="2 3">Y139</strain>
    </source>
</reference>
<dbReference type="GO" id="GO:0008168">
    <property type="term" value="F:methyltransferase activity"/>
    <property type="evidence" value="ECO:0007669"/>
    <property type="project" value="UniProtKB-KW"/>
</dbReference>
<dbReference type="RefSeq" id="WP_341405904.1">
    <property type="nucleotide sequence ID" value="NZ_JBBUKT010000006.1"/>
</dbReference>
<keyword evidence="2" id="KW-0489">Methyltransferase</keyword>
<dbReference type="EC" id="2.1.-.-" evidence="2"/>
<evidence type="ECO:0000259" key="1">
    <source>
        <dbReference type="Pfam" id="PF13649"/>
    </source>
</evidence>
<evidence type="ECO:0000313" key="2">
    <source>
        <dbReference type="EMBL" id="MEK7952146.1"/>
    </source>
</evidence>
<dbReference type="EMBL" id="JBBUKT010000006">
    <property type="protein sequence ID" value="MEK7952146.1"/>
    <property type="molecule type" value="Genomic_DNA"/>
</dbReference>
<dbReference type="SUPFAM" id="SSF53335">
    <property type="entry name" value="S-adenosyl-L-methionine-dependent methyltransferases"/>
    <property type="match status" value="1"/>
</dbReference>
<dbReference type="GO" id="GO:0032259">
    <property type="term" value="P:methylation"/>
    <property type="evidence" value="ECO:0007669"/>
    <property type="project" value="UniProtKB-KW"/>
</dbReference>
<dbReference type="Gene3D" id="3.40.50.150">
    <property type="entry name" value="Vaccinia Virus protein VP39"/>
    <property type="match status" value="1"/>
</dbReference>
<accession>A0ABU9AWU8</accession>
<dbReference type="InterPro" id="IPR041698">
    <property type="entry name" value="Methyltransf_25"/>
</dbReference>
<dbReference type="PANTHER" id="PTHR43591">
    <property type="entry name" value="METHYLTRANSFERASE"/>
    <property type="match status" value="1"/>
</dbReference>
<evidence type="ECO:0000313" key="3">
    <source>
        <dbReference type="Proteomes" id="UP001371305"/>
    </source>
</evidence>
<keyword evidence="2" id="KW-0808">Transferase</keyword>
<sequence>MARLVPLLVLVCVAVISAWAWFRSAEPVVLPKLPPVPAKVDSPPPVEEVPYTTGPASADGIGKFFHGREIAKVMGHPHINWLERPEREQEEAPSKAISDIDLAPDAVIADIGAGSGYYSFRISPKVPRGKVVAIDIQPEMLDFLRTKAAELKITNVEPHLGEIDDLKLPAGSLDAALMVDAYHEFSHPREMLASLLKALKPGGRIFLLEFRGEDPNVPIKPLHKMTEAQARLEFESAGFRFTGNLKPLPWQHLLVFERP</sequence>
<gene>
    <name evidence="2" type="ORF">WKV53_16660</name>
</gene>
<protein>
    <submittedName>
        <fullName evidence="2">Class I SAM-dependent methyltransferase</fullName>
        <ecNumber evidence="2">2.1.-.-</ecNumber>
    </submittedName>
</protein>
<dbReference type="PANTHER" id="PTHR43591:SF24">
    <property type="entry name" value="2-METHOXY-6-POLYPRENYL-1,4-BENZOQUINOL METHYLASE, MITOCHONDRIAL"/>
    <property type="match status" value="1"/>
</dbReference>
<dbReference type="InterPro" id="IPR029063">
    <property type="entry name" value="SAM-dependent_MTases_sf"/>
</dbReference>
<feature type="domain" description="Methyltransferase" evidence="1">
    <location>
        <begin position="108"/>
        <end position="203"/>
    </location>
</feature>
<comment type="caution">
    <text evidence="2">The sequence shown here is derived from an EMBL/GenBank/DDBJ whole genome shotgun (WGS) entry which is preliminary data.</text>
</comment>
<name>A0ABU9AWU8_9BACT</name>
<keyword evidence="3" id="KW-1185">Reference proteome</keyword>
<organism evidence="2 3">
    <name type="scientific">Luteolibacter soli</name>
    <dbReference type="NCBI Taxonomy" id="3135280"/>
    <lineage>
        <taxon>Bacteria</taxon>
        <taxon>Pseudomonadati</taxon>
        <taxon>Verrucomicrobiota</taxon>
        <taxon>Verrucomicrobiia</taxon>
        <taxon>Verrucomicrobiales</taxon>
        <taxon>Verrucomicrobiaceae</taxon>
        <taxon>Luteolibacter</taxon>
    </lineage>
</organism>
<proteinExistence type="predicted"/>
<dbReference type="Proteomes" id="UP001371305">
    <property type="component" value="Unassembled WGS sequence"/>
</dbReference>
<dbReference type="Pfam" id="PF13649">
    <property type="entry name" value="Methyltransf_25"/>
    <property type="match status" value="1"/>
</dbReference>
<dbReference type="CDD" id="cd02440">
    <property type="entry name" value="AdoMet_MTases"/>
    <property type="match status" value="1"/>
</dbReference>